<dbReference type="Pfam" id="PF00460">
    <property type="entry name" value="Flg_bb_rod"/>
    <property type="match status" value="1"/>
</dbReference>
<evidence type="ECO:0000259" key="8">
    <source>
        <dbReference type="Pfam" id="PF22638"/>
    </source>
</evidence>
<dbReference type="Proteomes" id="UP000464468">
    <property type="component" value="Chromosome"/>
</dbReference>
<evidence type="ECO:0000256" key="2">
    <source>
        <dbReference type="ARBA" id="ARBA00004613"/>
    </source>
</evidence>
<feature type="domain" description="Flagellar hook-associated protein FlgK helical" evidence="8">
    <location>
        <begin position="98"/>
        <end position="324"/>
    </location>
</feature>
<dbReference type="KEGG" id="schy:GVO57_04010"/>
<dbReference type="AlphaFoldDB" id="A0A7Z2NUP0"/>
<name>A0A7Z2NUP0_9SPHN</name>
<keyword evidence="6" id="KW-0975">Bacterial flagellum</keyword>
<keyword evidence="10" id="KW-1185">Reference proteome</keyword>
<keyword evidence="5" id="KW-0964">Secreted</keyword>
<dbReference type="GO" id="GO:0009424">
    <property type="term" value="C:bacterial-type flagellum hook"/>
    <property type="evidence" value="ECO:0007669"/>
    <property type="project" value="InterPro"/>
</dbReference>
<dbReference type="InterPro" id="IPR002371">
    <property type="entry name" value="FlgK"/>
</dbReference>
<evidence type="ECO:0000256" key="6">
    <source>
        <dbReference type="ARBA" id="ARBA00023143"/>
    </source>
</evidence>
<evidence type="ECO:0000313" key="9">
    <source>
        <dbReference type="EMBL" id="QHL90153.1"/>
    </source>
</evidence>
<keyword evidence="9" id="KW-0966">Cell projection</keyword>
<comment type="similarity">
    <text evidence="3">Belongs to the flagella basal body rod proteins family.</text>
</comment>
<dbReference type="GO" id="GO:0044780">
    <property type="term" value="P:bacterial-type flagellum assembly"/>
    <property type="evidence" value="ECO:0007669"/>
    <property type="project" value="InterPro"/>
</dbReference>
<accession>A0A7Z2NUP0</accession>
<keyword evidence="9" id="KW-0969">Cilium</keyword>
<gene>
    <name evidence="9" type="ORF">GVO57_04010</name>
</gene>
<feature type="domain" description="Flagellar basal body rod protein N-terminal" evidence="7">
    <location>
        <begin position="6"/>
        <end position="34"/>
    </location>
</feature>
<protein>
    <recommendedName>
        <fullName evidence="4">Flagellar hook-associated protein 1</fullName>
    </recommendedName>
</protein>
<reference evidence="9 10" key="1">
    <citation type="submission" date="2020-01" db="EMBL/GenBank/DDBJ databases">
        <title>Sphingomonas sp. C33 whole genome sequece.</title>
        <authorList>
            <person name="Park C."/>
        </authorList>
    </citation>
    <scope>NUCLEOTIDE SEQUENCE [LARGE SCALE GENOMIC DNA]</scope>
    <source>
        <strain evidence="9 10">C33</strain>
    </source>
</reference>
<dbReference type="InterPro" id="IPR001444">
    <property type="entry name" value="Flag_bb_rod_N"/>
</dbReference>
<evidence type="ECO:0000256" key="5">
    <source>
        <dbReference type="ARBA" id="ARBA00022525"/>
    </source>
</evidence>
<evidence type="ECO:0000259" key="7">
    <source>
        <dbReference type="Pfam" id="PF00460"/>
    </source>
</evidence>
<dbReference type="Pfam" id="PF22638">
    <property type="entry name" value="FlgK_D1"/>
    <property type="match status" value="1"/>
</dbReference>
<dbReference type="GO" id="GO:0005576">
    <property type="term" value="C:extracellular region"/>
    <property type="evidence" value="ECO:0007669"/>
    <property type="project" value="UniProtKB-SubCell"/>
</dbReference>
<organism evidence="9 10">
    <name type="scientific">Sphingomonas changnyeongensis</name>
    <dbReference type="NCBI Taxonomy" id="2698679"/>
    <lineage>
        <taxon>Bacteria</taxon>
        <taxon>Pseudomonadati</taxon>
        <taxon>Pseudomonadota</taxon>
        <taxon>Alphaproteobacteria</taxon>
        <taxon>Sphingomonadales</taxon>
        <taxon>Sphingomonadaceae</taxon>
        <taxon>Sphingomonas</taxon>
    </lineage>
</organism>
<dbReference type="GO" id="GO:0005198">
    <property type="term" value="F:structural molecule activity"/>
    <property type="evidence" value="ECO:0007669"/>
    <property type="project" value="InterPro"/>
</dbReference>
<keyword evidence="9" id="KW-0282">Flagellum</keyword>
<dbReference type="RefSeq" id="WP_160592062.1">
    <property type="nucleotide sequence ID" value="NZ_CP047895.1"/>
</dbReference>
<dbReference type="PANTHER" id="PTHR30033:SF2">
    <property type="entry name" value="FLAGELLAR HOOK PROTEIN"/>
    <property type="match status" value="1"/>
</dbReference>
<dbReference type="PANTHER" id="PTHR30033">
    <property type="entry name" value="FLAGELLAR HOOK-ASSOCIATED PROTEIN 1"/>
    <property type="match status" value="1"/>
</dbReference>
<evidence type="ECO:0000313" key="10">
    <source>
        <dbReference type="Proteomes" id="UP000464468"/>
    </source>
</evidence>
<sequence>MSDLLSIGASGVRAYQAALDVTGQNIANAATPGYARRGVRLNEIGAGPGRQLLSTATQTGSGVIVGGITRSADAYRAEAVRTGSSEARRTDAGIAWLERIERTLSNADIGGALTRFFTAAEGIAADPTATAPRTALIEAARGIASAMGLAETGLAAAAADLADTAGAAIAELDGLAAGLAGTNAGLARVRAGSAEQARLMDERDRLLDRMAELGSLHVTLDDRGAATVRINHATGPVLVTGAAAARLTGAVNASGDLAITLQGSGDPEAVQFRAGMLGGLGDAGLRIADQRAAITAMAERLKTDVNRVQAEGLGLDGQPGRSCFRSARGC</sequence>
<dbReference type="InterPro" id="IPR053927">
    <property type="entry name" value="FlgK_helical"/>
</dbReference>
<dbReference type="EMBL" id="CP047895">
    <property type="protein sequence ID" value="QHL90153.1"/>
    <property type="molecule type" value="Genomic_DNA"/>
</dbReference>
<evidence type="ECO:0000256" key="1">
    <source>
        <dbReference type="ARBA" id="ARBA00004117"/>
    </source>
</evidence>
<evidence type="ECO:0000256" key="3">
    <source>
        <dbReference type="ARBA" id="ARBA00009677"/>
    </source>
</evidence>
<dbReference type="GO" id="GO:0009425">
    <property type="term" value="C:bacterial-type flagellum basal body"/>
    <property type="evidence" value="ECO:0007669"/>
    <property type="project" value="UniProtKB-SubCell"/>
</dbReference>
<evidence type="ECO:0000256" key="4">
    <source>
        <dbReference type="ARBA" id="ARBA00016244"/>
    </source>
</evidence>
<proteinExistence type="inferred from homology"/>
<comment type="subcellular location">
    <subcellularLocation>
        <location evidence="1">Bacterial flagellum basal body</location>
    </subcellularLocation>
    <subcellularLocation>
        <location evidence="2">Secreted</location>
    </subcellularLocation>
</comment>